<gene>
    <name evidence="3" type="ORF">SAMN02745121_08414</name>
</gene>
<dbReference type="SMART" id="SM00422">
    <property type="entry name" value="HTH_MERR"/>
    <property type="match status" value="1"/>
</dbReference>
<evidence type="ECO:0000259" key="2">
    <source>
        <dbReference type="SMART" id="SM00422"/>
    </source>
</evidence>
<dbReference type="InterPro" id="IPR000551">
    <property type="entry name" value="MerR-type_HTH_dom"/>
</dbReference>
<dbReference type="RefSeq" id="WP_100793514.1">
    <property type="nucleotide sequence ID" value="NZ_FOMX01000054.1"/>
</dbReference>
<organism evidence="3 4">
    <name type="scientific">Nannocystis exedens</name>
    <dbReference type="NCBI Taxonomy" id="54"/>
    <lineage>
        <taxon>Bacteria</taxon>
        <taxon>Pseudomonadati</taxon>
        <taxon>Myxococcota</taxon>
        <taxon>Polyangia</taxon>
        <taxon>Nannocystales</taxon>
        <taxon>Nannocystaceae</taxon>
        <taxon>Nannocystis</taxon>
    </lineage>
</organism>
<proteinExistence type="predicted"/>
<protein>
    <submittedName>
        <fullName evidence="3">MerR HTH family regulatory protein</fullName>
    </submittedName>
</protein>
<dbReference type="STRING" id="54.SAMN02745121_08414"/>
<evidence type="ECO:0000313" key="4">
    <source>
        <dbReference type="Proteomes" id="UP000199400"/>
    </source>
</evidence>
<dbReference type="Proteomes" id="UP000199400">
    <property type="component" value="Unassembled WGS sequence"/>
</dbReference>
<reference evidence="4" key="1">
    <citation type="submission" date="2016-10" db="EMBL/GenBank/DDBJ databases">
        <authorList>
            <person name="Varghese N."/>
            <person name="Submissions S."/>
        </authorList>
    </citation>
    <scope>NUCLEOTIDE SEQUENCE [LARGE SCALE GENOMIC DNA]</scope>
    <source>
        <strain evidence="4">ATCC 25963</strain>
    </source>
</reference>
<keyword evidence="4" id="KW-1185">Reference proteome</keyword>
<dbReference type="GO" id="GO:0006355">
    <property type="term" value="P:regulation of DNA-templated transcription"/>
    <property type="evidence" value="ECO:0007669"/>
    <property type="project" value="InterPro"/>
</dbReference>
<feature type="domain" description="HTH merR-type" evidence="2">
    <location>
        <begin position="5"/>
        <end position="90"/>
    </location>
</feature>
<evidence type="ECO:0000313" key="3">
    <source>
        <dbReference type="EMBL" id="SFF36762.1"/>
    </source>
</evidence>
<feature type="compositionally biased region" description="Pro residues" evidence="1">
    <location>
        <begin position="121"/>
        <end position="138"/>
    </location>
</feature>
<dbReference type="Pfam" id="PF13411">
    <property type="entry name" value="MerR_1"/>
    <property type="match status" value="1"/>
</dbReference>
<dbReference type="InterPro" id="IPR009061">
    <property type="entry name" value="DNA-bd_dom_put_sf"/>
</dbReference>
<accession>A0A1I2I3B6</accession>
<dbReference type="GO" id="GO:0003677">
    <property type="term" value="F:DNA binding"/>
    <property type="evidence" value="ECO:0007669"/>
    <property type="project" value="InterPro"/>
</dbReference>
<evidence type="ECO:0000256" key="1">
    <source>
        <dbReference type="SAM" id="MobiDB-lite"/>
    </source>
</evidence>
<dbReference type="EMBL" id="FOMX01000054">
    <property type="protein sequence ID" value="SFF36762.1"/>
    <property type="molecule type" value="Genomic_DNA"/>
</dbReference>
<dbReference type="CDD" id="cd00592">
    <property type="entry name" value="HTH_MerR-like"/>
    <property type="match status" value="1"/>
</dbReference>
<dbReference type="SUPFAM" id="SSF46955">
    <property type="entry name" value="Putative DNA-binding domain"/>
    <property type="match status" value="1"/>
</dbReference>
<dbReference type="Gene3D" id="1.10.1660.10">
    <property type="match status" value="1"/>
</dbReference>
<sequence>MSVPWTIRELSRQAEQRLASDEAPANGQVRAVPDERSIRYYTTLGLLDRPHLQGRTALYGPRHLAQLVAIKRLQAEGRSLAEIQRVLPTLDDAALARTSGVELGPRPRAAGRRDFWRAATPPEPAVDPAPSIPAPPLTPTLELSLAPGVRLAFTAARPATDADAAALLAAAAPLLAELVRRHLVDLSDAALDPRSAHPDPQEDCP</sequence>
<name>A0A1I2I3B6_9BACT</name>
<feature type="region of interest" description="Disordered" evidence="1">
    <location>
        <begin position="119"/>
        <end position="138"/>
    </location>
</feature>
<dbReference type="AlphaFoldDB" id="A0A1I2I3B6"/>